<sequence>MSSGIPPGDGGGDESLLSTTSPAYWQRLKVLVVDDHPAYCLLMGGILNQLGLGHEVCRDGRAALAAMDVQHFDLILTDCQMPVVDGYAMTREIRCREREALSARIPIIALTSNLGPNEARLCLEAGMDAWLIKPLTFAQLRNVLVYWLADADVRVPKQGGEAHARVVQKRGWPTRAVLVQMFGGNEVVESMLRSLVHEAQQDLRALSSAMVRLDGVATSQHLHRLIGSVAFLGVTSMEKRGIRLMTVVSIDGVALHARALVQLRQDLVRYLAYLSTL</sequence>
<evidence type="ECO:0000256" key="3">
    <source>
        <dbReference type="PROSITE-ProRule" id="PRU00110"/>
    </source>
</evidence>
<feature type="modified residue" description="4-aspartylphosphate" evidence="4">
    <location>
        <position position="78"/>
    </location>
</feature>
<dbReference type="OrthoDB" id="9797243at2"/>
<dbReference type="InterPro" id="IPR001789">
    <property type="entry name" value="Sig_transdc_resp-reg_receiver"/>
</dbReference>
<dbReference type="Pfam" id="PF00072">
    <property type="entry name" value="Response_reg"/>
    <property type="match status" value="1"/>
</dbReference>
<dbReference type="PROSITE" id="PS50894">
    <property type="entry name" value="HPT"/>
    <property type="match status" value="1"/>
</dbReference>
<dbReference type="PATRIC" id="fig|1674920.3.peg.4941"/>
<dbReference type="InterPro" id="IPR011006">
    <property type="entry name" value="CheY-like_superfamily"/>
</dbReference>
<dbReference type="InterPro" id="IPR036641">
    <property type="entry name" value="HPT_dom_sf"/>
</dbReference>
<evidence type="ECO:0000259" key="6">
    <source>
        <dbReference type="PROSITE" id="PS50894"/>
    </source>
</evidence>
<proteinExistence type="predicted"/>
<evidence type="ECO:0000259" key="5">
    <source>
        <dbReference type="PROSITE" id="PS50110"/>
    </source>
</evidence>
<dbReference type="EMBL" id="LFMW01000007">
    <property type="protein sequence ID" value="KMT55002.1"/>
    <property type="molecule type" value="Genomic_DNA"/>
</dbReference>
<evidence type="ECO:0000256" key="4">
    <source>
        <dbReference type="PROSITE-ProRule" id="PRU00169"/>
    </source>
</evidence>
<feature type="modified residue" description="Phosphohistidine" evidence="3">
    <location>
        <position position="223"/>
    </location>
</feature>
<keyword evidence="2" id="KW-0902">Two-component regulatory system</keyword>
<organism evidence="7 8">
    <name type="scientific">Pseudomonas fildesensis</name>
    <dbReference type="NCBI Taxonomy" id="1674920"/>
    <lineage>
        <taxon>Bacteria</taxon>
        <taxon>Pseudomonadati</taxon>
        <taxon>Pseudomonadota</taxon>
        <taxon>Gammaproteobacteria</taxon>
        <taxon>Pseudomonadales</taxon>
        <taxon>Pseudomonadaceae</taxon>
        <taxon>Pseudomonas</taxon>
    </lineage>
</organism>
<dbReference type="GO" id="GO:0005524">
    <property type="term" value="F:ATP binding"/>
    <property type="evidence" value="ECO:0007669"/>
    <property type="project" value="UniProtKB-KW"/>
</dbReference>
<dbReference type="CDD" id="cd17546">
    <property type="entry name" value="REC_hyHK_CKI1_RcsC-like"/>
    <property type="match status" value="1"/>
</dbReference>
<comment type="caution">
    <text evidence="7">The sequence shown here is derived from an EMBL/GenBank/DDBJ whole genome shotgun (WGS) entry which is preliminary data.</text>
</comment>
<feature type="domain" description="HPt" evidence="6">
    <location>
        <begin position="184"/>
        <end position="277"/>
    </location>
</feature>
<evidence type="ECO:0000313" key="7">
    <source>
        <dbReference type="EMBL" id="KMT55002.1"/>
    </source>
</evidence>
<reference evidence="7 8" key="1">
    <citation type="submission" date="2015-06" db="EMBL/GenBank/DDBJ databases">
        <title>Draft genome sequence of an Antarctic Pseudomonas sp. strain KG01 with full potential for biotechnological applications.</title>
        <authorList>
            <person name="Pavlov M.S."/>
            <person name="Lira F."/>
            <person name="Martinez J.L."/>
            <person name="Marshall S.H."/>
        </authorList>
    </citation>
    <scope>NUCLEOTIDE SEQUENCE [LARGE SCALE GENOMIC DNA]</scope>
    <source>
        <strain evidence="7 8">KG01</strain>
    </source>
</reference>
<dbReference type="Gene3D" id="3.40.50.2300">
    <property type="match status" value="1"/>
</dbReference>
<evidence type="ECO:0000256" key="2">
    <source>
        <dbReference type="ARBA" id="ARBA00023012"/>
    </source>
</evidence>
<evidence type="ECO:0000256" key="1">
    <source>
        <dbReference type="ARBA" id="ARBA00022553"/>
    </source>
</evidence>
<dbReference type="SMART" id="SM00448">
    <property type="entry name" value="REC"/>
    <property type="match status" value="1"/>
</dbReference>
<evidence type="ECO:0000313" key="8">
    <source>
        <dbReference type="Proteomes" id="UP000037551"/>
    </source>
</evidence>
<protein>
    <recommendedName>
        <fullName evidence="9">Response regulator</fullName>
    </recommendedName>
</protein>
<dbReference type="AlphaFoldDB" id="A0A0J8FXH4"/>
<dbReference type="RefSeq" id="WP_048723747.1">
    <property type="nucleotide sequence ID" value="NZ_LFMW01000007.1"/>
</dbReference>
<dbReference type="Gene3D" id="1.20.120.160">
    <property type="entry name" value="HPT domain"/>
    <property type="match status" value="1"/>
</dbReference>
<dbReference type="Proteomes" id="UP000037551">
    <property type="component" value="Unassembled WGS sequence"/>
</dbReference>
<dbReference type="SUPFAM" id="SSF52172">
    <property type="entry name" value="CheY-like"/>
    <property type="match status" value="1"/>
</dbReference>
<dbReference type="InterPro" id="IPR008207">
    <property type="entry name" value="Sig_transdc_His_kin_Hpt_dom"/>
</dbReference>
<keyword evidence="1 4" id="KW-0597">Phosphoprotein</keyword>
<dbReference type="PROSITE" id="PS50110">
    <property type="entry name" value="RESPONSE_REGULATORY"/>
    <property type="match status" value="1"/>
</dbReference>
<feature type="domain" description="Response regulatory" evidence="5">
    <location>
        <begin position="29"/>
        <end position="148"/>
    </location>
</feature>
<dbReference type="STRING" id="1674920.ACR52_10525"/>
<name>A0A0J8FXH4_9PSED</name>
<dbReference type="PANTHER" id="PTHR45339">
    <property type="entry name" value="HYBRID SIGNAL TRANSDUCTION HISTIDINE KINASE J"/>
    <property type="match status" value="1"/>
</dbReference>
<accession>A0A0J8FXH4</accession>
<evidence type="ECO:0008006" key="9">
    <source>
        <dbReference type="Google" id="ProtNLM"/>
    </source>
</evidence>
<gene>
    <name evidence="7" type="ORF">ACR52_10525</name>
</gene>
<dbReference type="GO" id="GO:0005886">
    <property type="term" value="C:plasma membrane"/>
    <property type="evidence" value="ECO:0007669"/>
    <property type="project" value="UniProtKB-SubCell"/>
</dbReference>
<keyword evidence="8" id="KW-1185">Reference proteome</keyword>
<dbReference type="SUPFAM" id="SSF47226">
    <property type="entry name" value="Histidine-containing phosphotransfer domain, HPT domain"/>
    <property type="match status" value="1"/>
</dbReference>
<dbReference type="GO" id="GO:0000160">
    <property type="term" value="P:phosphorelay signal transduction system"/>
    <property type="evidence" value="ECO:0007669"/>
    <property type="project" value="UniProtKB-KW"/>
</dbReference>
<dbReference type="PANTHER" id="PTHR45339:SF5">
    <property type="entry name" value="HISTIDINE KINASE"/>
    <property type="match status" value="1"/>
</dbReference>
<dbReference type="GO" id="GO:0004672">
    <property type="term" value="F:protein kinase activity"/>
    <property type="evidence" value="ECO:0007669"/>
    <property type="project" value="UniProtKB-ARBA"/>
</dbReference>